<evidence type="ECO:0000313" key="4">
    <source>
        <dbReference type="Proteomes" id="UP000597444"/>
    </source>
</evidence>
<sequence>MTKIDTVQHGDVREVGKATLQEIITQPVAWQAALDMVQALKRELKTLWADEQVAEVLVTGCGSTYYLSLAVAPLLQQQLGIRARALPASELLLFPETVIPPSGKALLLTISRSGSTTETIKATRQYRERQLGKVVNIGCYGDAELVALSDLALTVTDGQEQSVVQTRSFSAMLLTAQAMVAALKDEQQLQAMQQLPEFGSQLIAAHHDLARQLGEDTSIDRIYFLGSGLLYGLASEANLKMKEMSLSFAEAFHFMEFRHGPMSMVNKHTLVVGLLSDAVRDYEMAVLREMRALGGRTLVLTEQPVTEQEADYEVCFRSGLPEASRSVLYLPVLQLLGFYRAVSRGQDPDHPHNLTAVVVLEPGKQP</sequence>
<dbReference type="RefSeq" id="WP_220207361.1">
    <property type="nucleotide sequence ID" value="NZ_BNJK01000001.1"/>
</dbReference>
<reference evidence="3" key="1">
    <citation type="submission" date="2020-10" db="EMBL/GenBank/DDBJ databases">
        <title>Taxonomic study of unclassified bacteria belonging to the class Ktedonobacteria.</title>
        <authorList>
            <person name="Yabe S."/>
            <person name="Wang C.M."/>
            <person name="Zheng Y."/>
            <person name="Sakai Y."/>
            <person name="Cavaletti L."/>
            <person name="Monciardini P."/>
            <person name="Donadio S."/>
        </authorList>
    </citation>
    <scope>NUCLEOTIDE SEQUENCE</scope>
    <source>
        <strain evidence="3">ID150040</strain>
    </source>
</reference>
<dbReference type="Pfam" id="PF01380">
    <property type="entry name" value="SIS"/>
    <property type="match status" value="2"/>
</dbReference>
<dbReference type="CDD" id="cd05009">
    <property type="entry name" value="SIS_GlmS_GlmD_2"/>
    <property type="match status" value="1"/>
</dbReference>
<dbReference type="InterPro" id="IPR046348">
    <property type="entry name" value="SIS_dom_sf"/>
</dbReference>
<gene>
    <name evidence="3" type="ORF">KSF_068090</name>
</gene>
<dbReference type="InterPro" id="IPR035466">
    <property type="entry name" value="GlmS/AgaS_SIS"/>
</dbReference>
<dbReference type="EMBL" id="BNJK01000001">
    <property type="protein sequence ID" value="GHO96761.1"/>
    <property type="molecule type" value="Genomic_DNA"/>
</dbReference>
<name>A0A8J3ILL1_9CHLR</name>
<feature type="domain" description="SIS" evidence="2">
    <location>
        <begin position="209"/>
        <end position="351"/>
    </location>
</feature>
<dbReference type="PANTHER" id="PTHR10937:SF4">
    <property type="entry name" value="GLUCOSAMINE-6-PHOSPHATE DEAMINASE"/>
    <property type="match status" value="1"/>
</dbReference>
<dbReference type="AlphaFoldDB" id="A0A8J3ILL1"/>
<evidence type="ECO:0000256" key="1">
    <source>
        <dbReference type="ARBA" id="ARBA00022737"/>
    </source>
</evidence>
<protein>
    <submittedName>
        <fullName evidence="3">Glucosamine--fructose-6-phosphate aminotransferase</fullName>
    </submittedName>
</protein>
<dbReference type="GO" id="GO:1901135">
    <property type="term" value="P:carbohydrate derivative metabolic process"/>
    <property type="evidence" value="ECO:0007669"/>
    <property type="project" value="InterPro"/>
</dbReference>
<comment type="caution">
    <text evidence="3">The sequence shown here is derived from an EMBL/GenBank/DDBJ whole genome shotgun (WGS) entry which is preliminary data.</text>
</comment>
<organism evidence="3 4">
    <name type="scientific">Reticulibacter mediterranei</name>
    <dbReference type="NCBI Taxonomy" id="2778369"/>
    <lineage>
        <taxon>Bacteria</taxon>
        <taxon>Bacillati</taxon>
        <taxon>Chloroflexota</taxon>
        <taxon>Ktedonobacteria</taxon>
        <taxon>Ktedonobacterales</taxon>
        <taxon>Reticulibacteraceae</taxon>
        <taxon>Reticulibacter</taxon>
    </lineage>
</organism>
<keyword evidence="3" id="KW-0032">Aminotransferase</keyword>
<proteinExistence type="predicted"/>
<feature type="domain" description="SIS" evidence="2">
    <location>
        <begin position="36"/>
        <end position="191"/>
    </location>
</feature>
<dbReference type="SUPFAM" id="SSF53697">
    <property type="entry name" value="SIS domain"/>
    <property type="match status" value="1"/>
</dbReference>
<dbReference type="Gene3D" id="3.40.50.10490">
    <property type="entry name" value="Glucose-6-phosphate isomerase like protein, domain 1"/>
    <property type="match status" value="2"/>
</dbReference>
<keyword evidence="4" id="KW-1185">Reference proteome</keyword>
<accession>A0A8J3ILL1</accession>
<keyword evidence="3" id="KW-0808">Transferase</keyword>
<dbReference type="GO" id="GO:0097367">
    <property type="term" value="F:carbohydrate derivative binding"/>
    <property type="evidence" value="ECO:0007669"/>
    <property type="project" value="InterPro"/>
</dbReference>
<dbReference type="PANTHER" id="PTHR10937">
    <property type="entry name" value="GLUCOSAMINE--FRUCTOSE-6-PHOSPHATE AMINOTRANSFERASE, ISOMERIZING"/>
    <property type="match status" value="1"/>
</dbReference>
<dbReference type="GO" id="GO:0008483">
    <property type="term" value="F:transaminase activity"/>
    <property type="evidence" value="ECO:0007669"/>
    <property type="project" value="UniProtKB-KW"/>
</dbReference>
<keyword evidence="1" id="KW-0677">Repeat</keyword>
<dbReference type="CDD" id="cd05008">
    <property type="entry name" value="SIS_GlmS_GlmD_1"/>
    <property type="match status" value="1"/>
</dbReference>
<dbReference type="Proteomes" id="UP000597444">
    <property type="component" value="Unassembled WGS sequence"/>
</dbReference>
<dbReference type="InterPro" id="IPR001347">
    <property type="entry name" value="SIS_dom"/>
</dbReference>
<evidence type="ECO:0000313" key="3">
    <source>
        <dbReference type="EMBL" id="GHO96761.1"/>
    </source>
</evidence>
<dbReference type="InterPro" id="IPR035490">
    <property type="entry name" value="GlmS/FrlB_SIS"/>
</dbReference>
<dbReference type="PROSITE" id="PS51464">
    <property type="entry name" value="SIS"/>
    <property type="match status" value="2"/>
</dbReference>
<evidence type="ECO:0000259" key="2">
    <source>
        <dbReference type="PROSITE" id="PS51464"/>
    </source>
</evidence>